<dbReference type="SUPFAM" id="SSF52833">
    <property type="entry name" value="Thioredoxin-like"/>
    <property type="match status" value="1"/>
</dbReference>
<dbReference type="Gene3D" id="3.40.30.10">
    <property type="entry name" value="Glutaredoxin"/>
    <property type="match status" value="1"/>
</dbReference>
<dbReference type="PRINTS" id="PR00421">
    <property type="entry name" value="THIOREDOXIN"/>
</dbReference>
<reference evidence="4 5" key="1">
    <citation type="submission" date="2023-04" db="EMBL/GenBank/DDBJ databases">
        <title>Genome of Basidiobolus ranarum AG-B5.</title>
        <authorList>
            <person name="Stajich J.E."/>
            <person name="Carter-House D."/>
            <person name="Gryganskyi A."/>
        </authorList>
    </citation>
    <scope>NUCLEOTIDE SEQUENCE [LARGE SCALE GENOMIC DNA]</scope>
    <source>
        <strain evidence="4 5">AG-B5</strain>
    </source>
</reference>
<dbReference type="NCBIfam" id="TIGR01068">
    <property type="entry name" value="thioredoxin"/>
    <property type="match status" value="1"/>
</dbReference>
<evidence type="ECO:0000256" key="2">
    <source>
        <dbReference type="PIRNR" id="PIRNR000077"/>
    </source>
</evidence>
<dbReference type="InterPro" id="IPR013766">
    <property type="entry name" value="Thioredoxin_domain"/>
</dbReference>
<proteinExistence type="inferred from homology"/>
<dbReference type="PANTHER" id="PTHR46115">
    <property type="entry name" value="THIOREDOXIN-LIKE PROTEIN 1"/>
    <property type="match status" value="1"/>
</dbReference>
<gene>
    <name evidence="4" type="primary">TRX1_2</name>
    <name evidence="4" type="ORF">K7432_008533</name>
</gene>
<dbReference type="InterPro" id="IPR036249">
    <property type="entry name" value="Thioredoxin-like_sf"/>
</dbReference>
<accession>A0ABR2WRN5</accession>
<comment type="caution">
    <text evidence="4">The sequence shown here is derived from an EMBL/GenBank/DDBJ whole genome shotgun (WGS) entry which is preliminary data.</text>
</comment>
<feature type="domain" description="Thioredoxin" evidence="3">
    <location>
        <begin position="1"/>
        <end position="106"/>
    </location>
</feature>
<keyword evidence="5" id="KW-1185">Reference proteome</keyword>
<dbReference type="Pfam" id="PF00085">
    <property type="entry name" value="Thioredoxin"/>
    <property type="match status" value="1"/>
</dbReference>
<organism evidence="4 5">
    <name type="scientific">Basidiobolus ranarum</name>
    <dbReference type="NCBI Taxonomy" id="34480"/>
    <lineage>
        <taxon>Eukaryota</taxon>
        <taxon>Fungi</taxon>
        <taxon>Fungi incertae sedis</taxon>
        <taxon>Zoopagomycota</taxon>
        <taxon>Entomophthoromycotina</taxon>
        <taxon>Basidiobolomycetes</taxon>
        <taxon>Basidiobolales</taxon>
        <taxon>Basidiobolaceae</taxon>
        <taxon>Basidiobolus</taxon>
    </lineage>
</organism>
<sequence>MPVIEIGSFEAYDKVISSGQTIIVDFYAIWCGPCKVVSPKFEEFSEKYAGKAYFIKVDVDRFPNIVQPLSVSAMPTFMVFKNSQKVDEVVGADVKKLELMIQKYAA</sequence>
<evidence type="ECO:0000313" key="5">
    <source>
        <dbReference type="Proteomes" id="UP001479436"/>
    </source>
</evidence>
<dbReference type="Proteomes" id="UP001479436">
    <property type="component" value="Unassembled WGS sequence"/>
</dbReference>
<dbReference type="PROSITE" id="PS00194">
    <property type="entry name" value="THIOREDOXIN_1"/>
    <property type="match status" value="1"/>
</dbReference>
<keyword evidence="1" id="KW-1015">Disulfide bond</keyword>
<evidence type="ECO:0000313" key="4">
    <source>
        <dbReference type="EMBL" id="KAK9764175.1"/>
    </source>
</evidence>
<dbReference type="InterPro" id="IPR005746">
    <property type="entry name" value="Thioredoxin"/>
</dbReference>
<comment type="similarity">
    <text evidence="2">Belongs to the thioredoxin family.</text>
</comment>
<dbReference type="PROSITE" id="PS51352">
    <property type="entry name" value="THIOREDOXIN_2"/>
    <property type="match status" value="1"/>
</dbReference>
<protein>
    <recommendedName>
        <fullName evidence="2">Thioredoxin</fullName>
    </recommendedName>
</protein>
<evidence type="ECO:0000259" key="3">
    <source>
        <dbReference type="PROSITE" id="PS51352"/>
    </source>
</evidence>
<dbReference type="PIRSF" id="PIRSF000077">
    <property type="entry name" value="Thioredoxin"/>
    <property type="match status" value="1"/>
</dbReference>
<evidence type="ECO:0000256" key="1">
    <source>
        <dbReference type="ARBA" id="ARBA00023157"/>
    </source>
</evidence>
<dbReference type="CDD" id="cd02947">
    <property type="entry name" value="TRX_family"/>
    <property type="match status" value="1"/>
</dbReference>
<dbReference type="EMBL" id="JASJQH010000478">
    <property type="protein sequence ID" value="KAK9764175.1"/>
    <property type="molecule type" value="Genomic_DNA"/>
</dbReference>
<dbReference type="InterPro" id="IPR017937">
    <property type="entry name" value="Thioredoxin_CS"/>
</dbReference>
<name>A0ABR2WRN5_9FUNG</name>